<dbReference type="OrthoDB" id="8193702at2"/>
<dbReference type="Pfam" id="PF13480">
    <property type="entry name" value="Acetyltransf_6"/>
    <property type="match status" value="1"/>
</dbReference>
<dbReference type="SUPFAM" id="SSF55729">
    <property type="entry name" value="Acyl-CoA N-acyltransferases (Nat)"/>
    <property type="match status" value="1"/>
</dbReference>
<dbReference type="PATRIC" id="fig|1245469.3.peg.3437"/>
<proteinExistence type="predicted"/>
<dbReference type="KEGG" id="aol:S58_33600"/>
<feature type="domain" description="BioF2-like acetyltransferase" evidence="1">
    <location>
        <begin position="192"/>
        <end position="341"/>
    </location>
</feature>
<dbReference type="InterPro" id="IPR016181">
    <property type="entry name" value="Acyl_CoA_acyltransferase"/>
</dbReference>
<dbReference type="EMBL" id="AP012603">
    <property type="protein sequence ID" value="BAM89356.1"/>
    <property type="molecule type" value="Genomic_DNA"/>
</dbReference>
<dbReference type="GeneID" id="301817209"/>
<evidence type="ECO:0000313" key="2">
    <source>
        <dbReference type="EMBL" id="BAM89356.1"/>
    </source>
</evidence>
<organism evidence="2 3">
    <name type="scientific">Bradyrhizobium oligotrophicum S58</name>
    <dbReference type="NCBI Taxonomy" id="1245469"/>
    <lineage>
        <taxon>Bacteria</taxon>
        <taxon>Pseudomonadati</taxon>
        <taxon>Pseudomonadota</taxon>
        <taxon>Alphaproteobacteria</taxon>
        <taxon>Hyphomicrobiales</taxon>
        <taxon>Nitrobacteraceae</taxon>
        <taxon>Bradyrhizobium</taxon>
    </lineage>
</organism>
<dbReference type="HOGENOM" id="CLU_046277_2_0_5"/>
<reference evidence="2 3" key="1">
    <citation type="journal article" date="2013" name="Appl. Environ. Microbiol.">
        <title>Genome analysis suggests that the soil oligotrophic bacterium Agromonas oligotrophica (Bradyrhizobium oligotrophicum) is a nitrogen-fixing symbiont of Aeschynomene indica.</title>
        <authorList>
            <person name="Okubo T."/>
            <person name="Fukushima S."/>
            <person name="Itakura M."/>
            <person name="Oshima K."/>
            <person name="Longtonglang A."/>
            <person name="Teaumroong N."/>
            <person name="Mitsui H."/>
            <person name="Hattori M."/>
            <person name="Hattori R."/>
            <person name="Hattori T."/>
            <person name="Minamisawa K."/>
        </authorList>
    </citation>
    <scope>NUCLEOTIDE SEQUENCE [LARGE SCALE GENOMIC DNA]</scope>
    <source>
        <strain evidence="2 3">S58</strain>
    </source>
</reference>
<evidence type="ECO:0000259" key="1">
    <source>
        <dbReference type="Pfam" id="PF13480"/>
    </source>
</evidence>
<dbReference type="InterPro" id="IPR038740">
    <property type="entry name" value="BioF2-like_GNAT_dom"/>
</dbReference>
<dbReference type="Proteomes" id="UP000011841">
    <property type="component" value="Chromosome"/>
</dbReference>
<gene>
    <name evidence="2" type="ORF">S58_33600</name>
</gene>
<keyword evidence="3" id="KW-1185">Reference proteome</keyword>
<accession>M4Z877</accession>
<dbReference type="STRING" id="1245469.S58_33600"/>
<sequence length="406" mass="45020">MTMAAVIESRTAQAPARRLPSGLARVDIVSDLAAAEPIWRALEASEHVSTPYQRFDLLSAWQRDVGAREHATPFIVVARDAEQRPLLLLPLTLRHSFGVSIATFMGGKHTTFNMPLMDRDFAARANAGDLDTLLAGLRGHGSVDVLALAQQPRRWRDLTNPFAQWPHQPSVNDCPVLLMPPGAAPTALLSNSFRKRLKSKEKKLQALPGYRYLVAESDAEIAELLDWFFLTKPVRMAEQKLPNVFAEPGIEAFVRHACMARLGCGHRAIQIHALRCDDEIIALFAGVADGNRFSMMFNTYTLSENARWSPGLILMRSIIDHYAQKDFRALDLGIGSDDYKRMFCKDDEPIFDSFVPLTARGRGAAAMMAAVGWAKHAVKHSPALFRLAQRLRGALQPRTGAAKDDD</sequence>
<evidence type="ECO:0000313" key="3">
    <source>
        <dbReference type="Proteomes" id="UP000011841"/>
    </source>
</evidence>
<dbReference type="RefSeq" id="WP_015666473.1">
    <property type="nucleotide sequence ID" value="NC_020453.1"/>
</dbReference>
<protein>
    <recommendedName>
        <fullName evidence="1">BioF2-like acetyltransferase domain-containing protein</fullName>
    </recommendedName>
</protein>
<dbReference type="eggNOG" id="COG5653">
    <property type="taxonomic scope" value="Bacteria"/>
</dbReference>
<name>M4Z877_9BRAD</name>
<dbReference type="AlphaFoldDB" id="M4Z877"/>